<dbReference type="InterPro" id="IPR013826">
    <property type="entry name" value="Topo_IA_cen_sub3"/>
</dbReference>
<evidence type="ECO:0000256" key="1">
    <source>
        <dbReference type="ARBA" id="ARBA00023029"/>
    </source>
</evidence>
<evidence type="ECO:0000256" key="3">
    <source>
        <dbReference type="ARBA" id="ARBA00023235"/>
    </source>
</evidence>
<keyword evidence="1" id="KW-0799">Topoisomerase</keyword>
<feature type="domain" description="Topo IA-type catalytic" evidence="4">
    <location>
        <begin position="1"/>
        <end position="239"/>
    </location>
</feature>
<gene>
    <name evidence="5" type="ORF">ROSINTL182_09240</name>
</gene>
<dbReference type="InterPro" id="IPR013824">
    <property type="entry name" value="Topo_IA_cen_sub1"/>
</dbReference>
<proteinExistence type="predicted"/>
<dbReference type="Gene3D" id="1.10.460.10">
    <property type="entry name" value="Topoisomerase I, domain 2"/>
    <property type="match status" value="1"/>
</dbReference>
<dbReference type="InterPro" id="IPR013497">
    <property type="entry name" value="Topo_IA_cen"/>
</dbReference>
<dbReference type="PROSITE" id="PS52039">
    <property type="entry name" value="TOPO_IA_2"/>
    <property type="match status" value="1"/>
</dbReference>
<dbReference type="InterPro" id="IPR000380">
    <property type="entry name" value="Topo_IA"/>
</dbReference>
<comment type="caution">
    <text evidence="5">The sequence shown here is derived from an EMBL/GenBank/DDBJ whole genome shotgun (WGS) entry which is preliminary data.</text>
</comment>
<dbReference type="Gene3D" id="2.70.20.10">
    <property type="entry name" value="Topoisomerase I, domain 3"/>
    <property type="match status" value="1"/>
</dbReference>
<dbReference type="GO" id="GO:0003677">
    <property type="term" value="F:DNA binding"/>
    <property type="evidence" value="ECO:0007669"/>
    <property type="project" value="UniProtKB-KW"/>
</dbReference>
<dbReference type="SUPFAM" id="SSF56712">
    <property type="entry name" value="Prokaryotic type I DNA topoisomerase"/>
    <property type="match status" value="1"/>
</dbReference>
<dbReference type="PANTHER" id="PTHR11390">
    <property type="entry name" value="PROKARYOTIC DNA TOPOISOMERASE"/>
    <property type="match status" value="1"/>
</dbReference>
<reference evidence="5 6" key="1">
    <citation type="submission" date="2009-08" db="EMBL/GenBank/DDBJ databases">
        <authorList>
            <person name="Weinstock G."/>
            <person name="Sodergren E."/>
            <person name="Clifton S."/>
            <person name="Fulton L."/>
            <person name="Fulton B."/>
            <person name="Courtney L."/>
            <person name="Fronick C."/>
            <person name="Harrison M."/>
            <person name="Strong C."/>
            <person name="Farmer C."/>
            <person name="Delahaunty K."/>
            <person name="Markovic C."/>
            <person name="Hall O."/>
            <person name="Minx P."/>
            <person name="Tomlinson C."/>
            <person name="Mitreva M."/>
            <person name="Nelson J."/>
            <person name="Hou S."/>
            <person name="Wollam A."/>
            <person name="Pepin K.H."/>
            <person name="Johnson M."/>
            <person name="Bhonagiri V."/>
            <person name="Nash W.E."/>
            <person name="Warren W."/>
            <person name="Chinwalla A."/>
            <person name="Mardis E.R."/>
            <person name="Wilson R.K."/>
        </authorList>
    </citation>
    <scope>NUCLEOTIDE SEQUENCE [LARGE SCALE GENOMIC DNA]</scope>
    <source>
        <strain evidence="5 6">L1-82</strain>
    </source>
</reference>
<sequence>MLNSKKVSDHHAIIPTMELAKADLTALPESERNILTLAGARLLMATAEPYSFEAVTAVFSCADHEFTAKGKAVIAAGWKEIERLYRATLKKKPDSDDENELVLDVPDFTEGQTFENPAAKVTEHETTPPKPHNEASLLSAMERAGNEDTDPDAERRGLGTPATRAAVIEKLVGGGFVERKGKQLLPTKDGTNLVCVLPDSLTSPQLTAAWENNLTQIAKGQAEPDAFMQGIEAMASELVKTYASVLGEKPELFKTEKTELGKCPRCKSPVYEGKKNYYCSNKECSFTMWKNDRFFEERKTAFTPKIAAALLKSGKAKVKRLYSPKTGKTYDGTVLLADTGGKYVNYKVTISKDKELE</sequence>
<dbReference type="AlphaFoldDB" id="C7GH19"/>
<name>C7GH19_9FIRM</name>
<dbReference type="Gene3D" id="1.10.290.10">
    <property type="entry name" value="Topoisomerase I, domain 4"/>
    <property type="match status" value="1"/>
</dbReference>
<dbReference type="PANTHER" id="PTHR11390:SF21">
    <property type="entry name" value="DNA TOPOISOMERASE 3-ALPHA"/>
    <property type="match status" value="1"/>
</dbReference>
<dbReference type="GO" id="GO:0003917">
    <property type="term" value="F:DNA topoisomerase type I (single strand cut, ATP-independent) activity"/>
    <property type="evidence" value="ECO:0007669"/>
    <property type="project" value="InterPro"/>
</dbReference>
<dbReference type="InterPro" id="IPR013825">
    <property type="entry name" value="Topo_IA_cen_sub2"/>
</dbReference>
<keyword evidence="2" id="KW-0238">DNA-binding</keyword>
<organism evidence="5 6">
    <name type="scientific">Roseburia intestinalis L1-82</name>
    <dbReference type="NCBI Taxonomy" id="536231"/>
    <lineage>
        <taxon>Bacteria</taxon>
        <taxon>Bacillati</taxon>
        <taxon>Bacillota</taxon>
        <taxon>Clostridia</taxon>
        <taxon>Lachnospirales</taxon>
        <taxon>Lachnospiraceae</taxon>
        <taxon>Roseburia</taxon>
    </lineage>
</organism>
<evidence type="ECO:0000313" key="5">
    <source>
        <dbReference type="EMBL" id="EEU98885.1"/>
    </source>
</evidence>
<keyword evidence="3 5" id="KW-0413">Isomerase</keyword>
<dbReference type="GO" id="GO:0043597">
    <property type="term" value="C:cytoplasmic replication fork"/>
    <property type="evidence" value="ECO:0007669"/>
    <property type="project" value="TreeGrafter"/>
</dbReference>
<dbReference type="InterPro" id="IPR023405">
    <property type="entry name" value="Topo_IA_core_domain"/>
</dbReference>
<dbReference type="HOGENOM" id="CLU_857033_0_0_9"/>
<dbReference type="InterPro" id="IPR003602">
    <property type="entry name" value="Topo_IA_DNA-bd_dom"/>
</dbReference>
<evidence type="ECO:0000313" key="6">
    <source>
        <dbReference type="Proteomes" id="UP000004828"/>
    </source>
</evidence>
<evidence type="ECO:0000256" key="2">
    <source>
        <dbReference type="ARBA" id="ARBA00023125"/>
    </source>
</evidence>
<dbReference type="EMBL" id="ABYJ02000262">
    <property type="protein sequence ID" value="EEU98885.1"/>
    <property type="molecule type" value="Genomic_DNA"/>
</dbReference>
<dbReference type="GO" id="GO:0006265">
    <property type="term" value="P:DNA topological change"/>
    <property type="evidence" value="ECO:0007669"/>
    <property type="project" value="InterPro"/>
</dbReference>
<accession>C7GH19</accession>
<dbReference type="GO" id="GO:0006310">
    <property type="term" value="P:DNA recombination"/>
    <property type="evidence" value="ECO:0007669"/>
    <property type="project" value="TreeGrafter"/>
</dbReference>
<evidence type="ECO:0000259" key="4">
    <source>
        <dbReference type="PROSITE" id="PS52039"/>
    </source>
</evidence>
<protein>
    <submittedName>
        <fullName evidence="5">DNA topoisomerase III family protein</fullName>
    </submittedName>
</protein>
<dbReference type="Pfam" id="PF01131">
    <property type="entry name" value="Topoisom_bac"/>
    <property type="match status" value="1"/>
</dbReference>
<dbReference type="SMART" id="SM00437">
    <property type="entry name" value="TOP1Ac"/>
    <property type="match status" value="1"/>
</dbReference>
<dbReference type="Proteomes" id="UP000004828">
    <property type="component" value="Unassembled WGS sequence"/>
</dbReference>
<dbReference type="GO" id="GO:0006281">
    <property type="term" value="P:DNA repair"/>
    <property type="evidence" value="ECO:0007669"/>
    <property type="project" value="TreeGrafter"/>
</dbReference>